<comment type="caution">
    <text evidence="2">The sequence shown here is derived from an EMBL/GenBank/DDBJ whole genome shotgun (WGS) entry which is preliminary data.</text>
</comment>
<protein>
    <submittedName>
        <fullName evidence="2">Uncharacterized protein</fullName>
    </submittedName>
</protein>
<evidence type="ECO:0000256" key="1">
    <source>
        <dbReference type="SAM" id="MobiDB-lite"/>
    </source>
</evidence>
<dbReference type="RefSeq" id="WP_220480790.1">
    <property type="nucleotide sequence ID" value="NZ_JACGWZ010000008.1"/>
</dbReference>
<keyword evidence="3" id="KW-1185">Reference proteome</keyword>
<dbReference type="Pfam" id="PF20079">
    <property type="entry name" value="DUF6474"/>
    <property type="match status" value="1"/>
</dbReference>
<sequence length="178" mass="19017">MARAVRKREEPDVTSAQSRKQAKKATRAERKGERGRITPGNAKKVLGVAKVVSPVVAPYAMRAAASARQSYDRMRARRLGVAPEELGRFTGRGAALHARIAGDATALGDLRSRAAGATGGNGVSTEQFAATAEKRLTELTSAVRAAERMPVGRRRAAHRAVTGELDRIEADLLHRLGV</sequence>
<dbReference type="AlphaFoldDB" id="A0A839E421"/>
<organism evidence="2 3">
    <name type="scientific">Halosaccharopolyspora lacisalsi</name>
    <dbReference type="NCBI Taxonomy" id="1000566"/>
    <lineage>
        <taxon>Bacteria</taxon>
        <taxon>Bacillati</taxon>
        <taxon>Actinomycetota</taxon>
        <taxon>Actinomycetes</taxon>
        <taxon>Pseudonocardiales</taxon>
        <taxon>Pseudonocardiaceae</taxon>
        <taxon>Halosaccharopolyspora</taxon>
    </lineage>
</organism>
<dbReference type="EMBL" id="JACGWZ010000008">
    <property type="protein sequence ID" value="MBA8827609.1"/>
    <property type="molecule type" value="Genomic_DNA"/>
</dbReference>
<evidence type="ECO:0000313" key="3">
    <source>
        <dbReference type="Proteomes" id="UP000569329"/>
    </source>
</evidence>
<accession>A0A839E421</accession>
<name>A0A839E421_9PSEU</name>
<reference evidence="2 3" key="1">
    <citation type="submission" date="2020-07" db="EMBL/GenBank/DDBJ databases">
        <title>Sequencing the genomes of 1000 actinobacteria strains.</title>
        <authorList>
            <person name="Klenk H.-P."/>
        </authorList>
    </citation>
    <scope>NUCLEOTIDE SEQUENCE [LARGE SCALE GENOMIC DNA]</scope>
    <source>
        <strain evidence="2 3">DSM 45975</strain>
    </source>
</reference>
<proteinExistence type="predicted"/>
<dbReference type="Proteomes" id="UP000569329">
    <property type="component" value="Unassembled WGS sequence"/>
</dbReference>
<feature type="region of interest" description="Disordered" evidence="1">
    <location>
        <begin position="1"/>
        <end position="41"/>
    </location>
</feature>
<evidence type="ECO:0000313" key="2">
    <source>
        <dbReference type="EMBL" id="MBA8827609.1"/>
    </source>
</evidence>
<dbReference type="InterPro" id="IPR045522">
    <property type="entry name" value="DUF6474"/>
</dbReference>
<gene>
    <name evidence="2" type="ORF">FHX42_005005</name>
</gene>
<feature type="compositionally biased region" description="Basic and acidic residues" evidence="1">
    <location>
        <begin position="26"/>
        <end position="36"/>
    </location>
</feature>